<keyword evidence="1" id="KW-0472">Membrane</keyword>
<gene>
    <name evidence="2" type="ORF">GWI30_02700</name>
</gene>
<evidence type="ECO:0008006" key="4">
    <source>
        <dbReference type="Google" id="ProtNLM"/>
    </source>
</evidence>
<proteinExistence type="predicted"/>
<name>A0AAE6SG65_AERME</name>
<dbReference type="AlphaFoldDB" id="A0AAE6SG65"/>
<accession>A0AAE6SG65</accession>
<reference evidence="2 3" key="1">
    <citation type="submission" date="2020-01" db="EMBL/GenBank/DDBJ databases">
        <title>Complete genome of Aeromonas media MC64.</title>
        <authorList>
            <person name="Cao G."/>
            <person name="Fu J."/>
            <person name="Zhong C."/>
        </authorList>
    </citation>
    <scope>NUCLEOTIDE SEQUENCE [LARGE SCALE GENOMIC DNA]</scope>
    <source>
        <strain evidence="2 3">MC64</strain>
    </source>
</reference>
<dbReference type="Proteomes" id="UP000463871">
    <property type="component" value="Chromosome"/>
</dbReference>
<organism evidence="2 3">
    <name type="scientific">Aeromonas media</name>
    <dbReference type="NCBI Taxonomy" id="651"/>
    <lineage>
        <taxon>Bacteria</taxon>
        <taxon>Pseudomonadati</taxon>
        <taxon>Pseudomonadota</taxon>
        <taxon>Gammaproteobacteria</taxon>
        <taxon>Aeromonadales</taxon>
        <taxon>Aeromonadaceae</taxon>
        <taxon>Aeromonas</taxon>
    </lineage>
</organism>
<evidence type="ECO:0000313" key="3">
    <source>
        <dbReference type="Proteomes" id="UP000463871"/>
    </source>
</evidence>
<keyword evidence="1" id="KW-1133">Transmembrane helix</keyword>
<protein>
    <recommendedName>
        <fullName evidence="4">Type 4 fimbrial biogenesis protein PilX N-terminal domain-containing protein</fullName>
    </recommendedName>
</protein>
<feature type="transmembrane region" description="Helical" evidence="1">
    <location>
        <begin position="6"/>
        <end position="25"/>
    </location>
</feature>
<evidence type="ECO:0000256" key="1">
    <source>
        <dbReference type="SAM" id="Phobius"/>
    </source>
</evidence>
<dbReference type="EMBL" id="CP047962">
    <property type="protein sequence ID" value="QHQ50016.1"/>
    <property type="molecule type" value="Genomic_DNA"/>
</dbReference>
<evidence type="ECO:0000313" key="2">
    <source>
        <dbReference type="EMBL" id="QHQ50016.1"/>
    </source>
</evidence>
<keyword evidence="1" id="KW-0812">Transmembrane</keyword>
<dbReference type="RefSeq" id="WP_041206400.1">
    <property type="nucleotide sequence ID" value="NZ_CAWPID010000001.1"/>
</dbReference>
<sequence length="368" mass="38235">MSHFEVEFATLLLILILVGISLLVAKLMVADRKVSVNEVQYRQALALAELGIADGMGRVSIDPVWRSAGTTVSTAQGTYILSAVDLPGEPITVGTPPNTLDVTPVVLRAEATLADGLGKAEVELQVAGYSLMADSKAVPLMGLGIAIGGAFNVVANPNGGGPGVPLSVWSKEPVTGNGAWKTCHLGDFNGGCGTALSDSDNIGPDIKANDSTFPPDLLWYLFGEPDTAEGWANMNDKAVAAPPDSSCGSLGPTSAGIYIVEGNCDLPDVTGSANSPVVLIVKDGNLTLNGGKDFNGIIFVYSSTKPSPYDVMATGNATINGALILNTPPKNLNGTFDLIYDQTVMSSIQSGAMFQSTKMVPGSWRDWD</sequence>